<evidence type="ECO:0000256" key="2">
    <source>
        <dbReference type="PROSITE-ProRule" id="PRU00626"/>
    </source>
</evidence>
<dbReference type="InterPro" id="IPR035920">
    <property type="entry name" value="YhbY-like_sf"/>
</dbReference>
<dbReference type="RefSeq" id="WP_094692453.1">
    <property type="nucleotide sequence ID" value="NZ_CALENZ010000004.1"/>
</dbReference>
<dbReference type="OrthoDB" id="9797519at2"/>
<evidence type="ECO:0000313" key="4">
    <source>
        <dbReference type="EMBL" id="OZG67818.1"/>
    </source>
</evidence>
<keyword evidence="5" id="KW-1185">Reference proteome</keyword>
<name>A0A261G8R9_9BIFI</name>
<sequence>MEEQDVRSAKELNKHQVKQLRALSNHLNPLIIIGKSNLTEASIKQANETLENRELIKCSVLNGSDLTARDAASQLAEKLGASVVQVIGNRFVIYRETHRDDVEKIKLVR</sequence>
<dbReference type="PANTHER" id="PTHR40065">
    <property type="entry name" value="RNA-BINDING PROTEIN YHBY"/>
    <property type="match status" value="1"/>
</dbReference>
<gene>
    <name evidence="4" type="ORF">BAQU_0462</name>
</gene>
<dbReference type="PANTHER" id="PTHR40065:SF3">
    <property type="entry name" value="RNA-BINDING PROTEIN YHBY"/>
    <property type="match status" value="1"/>
</dbReference>
<dbReference type="Proteomes" id="UP000216451">
    <property type="component" value="Unassembled WGS sequence"/>
</dbReference>
<reference evidence="4 5" key="1">
    <citation type="journal article" date="2017" name="BMC Genomics">
        <title>Comparative genomic and phylogenomic analyses of the Bifidobacteriaceae family.</title>
        <authorList>
            <person name="Lugli G.A."/>
            <person name="Milani C."/>
            <person name="Turroni F."/>
            <person name="Duranti S."/>
            <person name="Mancabelli L."/>
            <person name="Mangifesta M."/>
            <person name="Ferrario C."/>
            <person name="Modesto M."/>
            <person name="Mattarelli P."/>
            <person name="Jiri K."/>
            <person name="van Sinderen D."/>
            <person name="Ventura M."/>
        </authorList>
    </citation>
    <scope>NUCLEOTIDE SEQUENCE [LARGE SCALE GENOMIC DNA]</scope>
    <source>
        <strain evidence="4 5">LMG 28769</strain>
    </source>
</reference>
<dbReference type="SMART" id="SM01103">
    <property type="entry name" value="CRS1_YhbY"/>
    <property type="match status" value="1"/>
</dbReference>
<dbReference type="GeneID" id="98295142"/>
<dbReference type="InterPro" id="IPR051925">
    <property type="entry name" value="RNA-binding_domain"/>
</dbReference>
<dbReference type="AlphaFoldDB" id="A0A261G8R9"/>
<evidence type="ECO:0000313" key="5">
    <source>
        <dbReference type="Proteomes" id="UP000216451"/>
    </source>
</evidence>
<evidence type="ECO:0000259" key="3">
    <source>
        <dbReference type="PROSITE" id="PS51295"/>
    </source>
</evidence>
<dbReference type="SUPFAM" id="SSF75471">
    <property type="entry name" value="YhbY-like"/>
    <property type="match status" value="1"/>
</dbReference>
<dbReference type="InterPro" id="IPR001890">
    <property type="entry name" value="RNA-binding_CRM"/>
</dbReference>
<comment type="caution">
    <text evidence="4">The sequence shown here is derived from an EMBL/GenBank/DDBJ whole genome shotgun (WGS) entry which is preliminary data.</text>
</comment>
<dbReference type="EMBL" id="MWXA01000003">
    <property type="protein sequence ID" value="OZG67818.1"/>
    <property type="molecule type" value="Genomic_DNA"/>
</dbReference>
<feature type="domain" description="CRM" evidence="3">
    <location>
        <begin position="10"/>
        <end position="106"/>
    </location>
</feature>
<keyword evidence="1 2" id="KW-0694">RNA-binding</keyword>
<proteinExistence type="predicted"/>
<protein>
    <submittedName>
        <fullName evidence="4">RNA-binding protein</fullName>
    </submittedName>
</protein>
<dbReference type="Pfam" id="PF01985">
    <property type="entry name" value="CRS1_YhbY"/>
    <property type="match status" value="1"/>
</dbReference>
<dbReference type="GO" id="GO:0003723">
    <property type="term" value="F:RNA binding"/>
    <property type="evidence" value="ECO:0007669"/>
    <property type="project" value="UniProtKB-UniRule"/>
</dbReference>
<dbReference type="PROSITE" id="PS51295">
    <property type="entry name" value="CRM"/>
    <property type="match status" value="1"/>
</dbReference>
<evidence type="ECO:0000256" key="1">
    <source>
        <dbReference type="ARBA" id="ARBA00022884"/>
    </source>
</evidence>
<organism evidence="4 5">
    <name type="scientific">Bifidobacterium aquikefiri</name>
    <dbReference type="NCBI Taxonomy" id="1653207"/>
    <lineage>
        <taxon>Bacteria</taxon>
        <taxon>Bacillati</taxon>
        <taxon>Actinomycetota</taxon>
        <taxon>Actinomycetes</taxon>
        <taxon>Bifidobacteriales</taxon>
        <taxon>Bifidobacteriaceae</taxon>
        <taxon>Bifidobacterium</taxon>
    </lineage>
</organism>
<dbReference type="Gene3D" id="3.30.110.60">
    <property type="entry name" value="YhbY-like"/>
    <property type="match status" value="1"/>
</dbReference>
<accession>A0A261G8R9</accession>